<sequence>MHVGDRLETSLGTTTIAATFDYPSDGRDARLGLAIIIPTVSTGSFDECWALVWPENPDLDTIIRSATTPGAGQADPITIAQLNKTQGSAFDGLTTFHDRITQWATLASGLLGVALGWFSVTRRRLEHASSLHAGQTRPVLLASVLVETTVWVLASAIIGAELLAAALIMSTGSVDGSLLWNLTRTVFSGSAGAVLGAVGASLLIRERHLFRFFKERS</sequence>
<keyword evidence="1" id="KW-0812">Transmembrane</keyword>
<keyword evidence="3" id="KW-1185">Reference proteome</keyword>
<proteinExistence type="predicted"/>
<dbReference type="RefSeq" id="WP_345441610.1">
    <property type="nucleotide sequence ID" value="NZ_BAABKO010000007.1"/>
</dbReference>
<evidence type="ECO:0008006" key="4">
    <source>
        <dbReference type="Google" id="ProtNLM"/>
    </source>
</evidence>
<feature type="transmembrane region" description="Helical" evidence="1">
    <location>
        <begin position="139"/>
        <end position="166"/>
    </location>
</feature>
<evidence type="ECO:0000313" key="3">
    <source>
        <dbReference type="Proteomes" id="UP001501645"/>
    </source>
</evidence>
<reference evidence="3" key="1">
    <citation type="journal article" date="2019" name="Int. J. Syst. Evol. Microbiol.">
        <title>The Global Catalogue of Microorganisms (GCM) 10K type strain sequencing project: providing services to taxonomists for standard genome sequencing and annotation.</title>
        <authorList>
            <consortium name="The Broad Institute Genomics Platform"/>
            <consortium name="The Broad Institute Genome Sequencing Center for Infectious Disease"/>
            <person name="Wu L."/>
            <person name="Ma J."/>
        </authorList>
    </citation>
    <scope>NUCLEOTIDE SEQUENCE [LARGE SCALE GENOMIC DNA]</scope>
    <source>
        <strain evidence="3">JCM 18537</strain>
    </source>
</reference>
<gene>
    <name evidence="2" type="ORF">GCM10023351_32420</name>
</gene>
<organism evidence="2 3">
    <name type="scientific">Microbacterium gilvum</name>
    <dbReference type="NCBI Taxonomy" id="1336204"/>
    <lineage>
        <taxon>Bacteria</taxon>
        <taxon>Bacillati</taxon>
        <taxon>Actinomycetota</taxon>
        <taxon>Actinomycetes</taxon>
        <taxon>Micrococcales</taxon>
        <taxon>Microbacteriaceae</taxon>
        <taxon>Microbacterium</taxon>
    </lineage>
</organism>
<dbReference type="Proteomes" id="UP001501645">
    <property type="component" value="Unassembled WGS sequence"/>
</dbReference>
<evidence type="ECO:0000256" key="1">
    <source>
        <dbReference type="SAM" id="Phobius"/>
    </source>
</evidence>
<keyword evidence="1" id="KW-1133">Transmembrane helix</keyword>
<dbReference type="EMBL" id="BAABKO010000007">
    <property type="protein sequence ID" value="GAA4784394.1"/>
    <property type="molecule type" value="Genomic_DNA"/>
</dbReference>
<keyword evidence="1" id="KW-0472">Membrane</keyword>
<protein>
    <recommendedName>
        <fullName evidence="4">ABC3 transporter permease protein domain-containing protein</fullName>
    </recommendedName>
</protein>
<feature type="transmembrane region" description="Helical" evidence="1">
    <location>
        <begin position="186"/>
        <end position="204"/>
    </location>
</feature>
<feature type="transmembrane region" description="Helical" evidence="1">
    <location>
        <begin position="100"/>
        <end position="118"/>
    </location>
</feature>
<name>A0ABP9APZ7_9MICO</name>
<accession>A0ABP9APZ7</accession>
<evidence type="ECO:0000313" key="2">
    <source>
        <dbReference type="EMBL" id="GAA4784394.1"/>
    </source>
</evidence>
<comment type="caution">
    <text evidence="2">The sequence shown here is derived from an EMBL/GenBank/DDBJ whole genome shotgun (WGS) entry which is preliminary data.</text>
</comment>